<evidence type="ECO:0000256" key="4">
    <source>
        <dbReference type="ARBA" id="ARBA00023163"/>
    </source>
</evidence>
<keyword evidence="3 8" id="KW-0238">DNA-binding</keyword>
<dbReference type="EMBL" id="FNTV01000001">
    <property type="protein sequence ID" value="SEE76559.1"/>
    <property type="molecule type" value="Genomic_DNA"/>
</dbReference>
<evidence type="ECO:0000256" key="3">
    <source>
        <dbReference type="ARBA" id="ARBA00023125"/>
    </source>
</evidence>
<feature type="domain" description="HTH araC/xylS-type" evidence="7">
    <location>
        <begin position="175"/>
        <end position="275"/>
    </location>
</feature>
<dbReference type="AlphaFoldDB" id="A0A1H5LHT9"/>
<protein>
    <recommendedName>
        <fullName evidence="5">HTH-type transcriptional regulator RipA</fullName>
    </recommendedName>
    <alternativeName>
        <fullName evidence="6">Repressor of iron proteins A</fullName>
    </alternativeName>
</protein>
<reference evidence="8 9" key="1">
    <citation type="submission" date="2016-10" db="EMBL/GenBank/DDBJ databases">
        <authorList>
            <person name="de Groot N.N."/>
        </authorList>
    </citation>
    <scope>NUCLEOTIDE SEQUENCE [LARGE SCALE GENOMIC DNA]</scope>
    <source>
        <strain evidence="8 9">DSM 22274</strain>
    </source>
</reference>
<dbReference type="InterPro" id="IPR018062">
    <property type="entry name" value="HTH_AraC-typ_CS"/>
</dbReference>
<dbReference type="PROSITE" id="PS01124">
    <property type="entry name" value="HTH_ARAC_FAMILY_2"/>
    <property type="match status" value="1"/>
</dbReference>
<dbReference type="InterPro" id="IPR018060">
    <property type="entry name" value="HTH_AraC"/>
</dbReference>
<dbReference type="InterPro" id="IPR003313">
    <property type="entry name" value="AraC-bd"/>
</dbReference>
<dbReference type="SMART" id="SM00342">
    <property type="entry name" value="HTH_ARAC"/>
    <property type="match status" value="1"/>
</dbReference>
<accession>A0A1H5LHT9</accession>
<gene>
    <name evidence="8" type="ORF">SAMN04489740_2467</name>
</gene>
<dbReference type="Gene3D" id="1.10.10.60">
    <property type="entry name" value="Homeodomain-like"/>
    <property type="match status" value="1"/>
</dbReference>
<dbReference type="GO" id="GO:0043565">
    <property type="term" value="F:sequence-specific DNA binding"/>
    <property type="evidence" value="ECO:0007669"/>
    <property type="project" value="InterPro"/>
</dbReference>
<sequence length="276" mass="30049">MTSVLAPALAAAPGKAGLGSARPMGAVRGPRAVPDPFLLTTGMMEQEEPCQWPPHSHDEHELIWSARGVVTILLDGRMWSVLPGTGLWIPRGVVHEGHMGGGVASRVTLFSPEAWTRGWKNTTAVNVNEAVQQLLVHLAHTGMPAEERLRAQQVCIDMLEPVESSNMSVPIPSDPRIRELVDSVLKDPADDRSLEQWARRLNLSSRTITRTFGADVAMSFVHWRRLVRMRSAHGLLAQGMSVGAVGRRVGYGTTSAFVAAFRKVVGYTPGELLARD</sequence>
<dbReference type="Proteomes" id="UP000182725">
    <property type="component" value="Unassembled WGS sequence"/>
</dbReference>
<evidence type="ECO:0000313" key="8">
    <source>
        <dbReference type="EMBL" id="SEE76559.1"/>
    </source>
</evidence>
<dbReference type="InterPro" id="IPR009057">
    <property type="entry name" value="Homeodomain-like_sf"/>
</dbReference>
<evidence type="ECO:0000256" key="6">
    <source>
        <dbReference type="ARBA" id="ARBA00079449"/>
    </source>
</evidence>
<evidence type="ECO:0000259" key="7">
    <source>
        <dbReference type="PROSITE" id="PS01124"/>
    </source>
</evidence>
<dbReference type="SUPFAM" id="SSF46689">
    <property type="entry name" value="Homeodomain-like"/>
    <property type="match status" value="1"/>
</dbReference>
<name>A0A1H5LHT9_9MICC</name>
<dbReference type="PROSITE" id="PS00041">
    <property type="entry name" value="HTH_ARAC_FAMILY_1"/>
    <property type="match status" value="1"/>
</dbReference>
<dbReference type="SUPFAM" id="SSF51182">
    <property type="entry name" value="RmlC-like cupins"/>
    <property type="match status" value="1"/>
</dbReference>
<dbReference type="Pfam" id="PF12833">
    <property type="entry name" value="HTH_18"/>
    <property type="match status" value="1"/>
</dbReference>
<dbReference type="PANTHER" id="PTHR11019:SF199">
    <property type="entry name" value="HTH-TYPE TRANSCRIPTIONAL REGULATOR NIMR"/>
    <property type="match status" value="1"/>
</dbReference>
<keyword evidence="1" id="KW-0678">Repressor</keyword>
<evidence type="ECO:0000256" key="1">
    <source>
        <dbReference type="ARBA" id="ARBA00022491"/>
    </source>
</evidence>
<keyword evidence="4" id="KW-0804">Transcription</keyword>
<dbReference type="InterPro" id="IPR014710">
    <property type="entry name" value="RmlC-like_jellyroll"/>
</dbReference>
<dbReference type="RefSeq" id="WP_211481627.1">
    <property type="nucleotide sequence ID" value="NZ_FNTV01000001.1"/>
</dbReference>
<dbReference type="FunFam" id="1.10.10.60:FF:000132">
    <property type="entry name" value="AraC family transcriptional regulator"/>
    <property type="match status" value="1"/>
</dbReference>
<organism evidence="8 9">
    <name type="scientific">Arthrobacter alpinus</name>
    <dbReference type="NCBI Taxonomy" id="656366"/>
    <lineage>
        <taxon>Bacteria</taxon>
        <taxon>Bacillati</taxon>
        <taxon>Actinomycetota</taxon>
        <taxon>Actinomycetes</taxon>
        <taxon>Micrococcales</taxon>
        <taxon>Micrococcaceae</taxon>
        <taxon>Arthrobacter</taxon>
    </lineage>
</organism>
<dbReference type="InterPro" id="IPR011051">
    <property type="entry name" value="RmlC_Cupin_sf"/>
</dbReference>
<dbReference type="Gene3D" id="2.60.120.10">
    <property type="entry name" value="Jelly Rolls"/>
    <property type="match status" value="1"/>
</dbReference>
<proteinExistence type="predicted"/>
<evidence type="ECO:0000256" key="2">
    <source>
        <dbReference type="ARBA" id="ARBA00023015"/>
    </source>
</evidence>
<keyword evidence="2" id="KW-0805">Transcription regulation</keyword>
<evidence type="ECO:0000313" key="9">
    <source>
        <dbReference type="Proteomes" id="UP000182725"/>
    </source>
</evidence>
<evidence type="ECO:0000256" key="5">
    <source>
        <dbReference type="ARBA" id="ARBA00074140"/>
    </source>
</evidence>
<dbReference type="Pfam" id="PF02311">
    <property type="entry name" value="AraC_binding"/>
    <property type="match status" value="1"/>
</dbReference>
<dbReference type="GO" id="GO:0003700">
    <property type="term" value="F:DNA-binding transcription factor activity"/>
    <property type="evidence" value="ECO:0007669"/>
    <property type="project" value="InterPro"/>
</dbReference>
<dbReference type="PANTHER" id="PTHR11019">
    <property type="entry name" value="HTH-TYPE TRANSCRIPTIONAL REGULATOR NIMR"/>
    <property type="match status" value="1"/>
</dbReference>